<evidence type="ECO:0000313" key="2">
    <source>
        <dbReference type="EMBL" id="SDU96509.1"/>
    </source>
</evidence>
<dbReference type="RefSeq" id="WP_091075093.1">
    <property type="nucleotide sequence ID" value="NZ_LT629799.1"/>
</dbReference>
<feature type="binding site" evidence="1">
    <location>
        <position position="28"/>
    </location>
    <ligand>
        <name>Zn(2+)</name>
        <dbReference type="ChEBI" id="CHEBI:29105"/>
    </ligand>
</feature>
<dbReference type="Pfam" id="PF03352">
    <property type="entry name" value="Adenine_glyco"/>
    <property type="match status" value="1"/>
</dbReference>
<dbReference type="InterPro" id="IPR011257">
    <property type="entry name" value="DNA_glycosylase"/>
</dbReference>
<evidence type="ECO:0000256" key="1">
    <source>
        <dbReference type="PIRSR" id="PIRSR605019-1"/>
    </source>
</evidence>
<reference evidence="3" key="1">
    <citation type="submission" date="2016-10" db="EMBL/GenBank/DDBJ databases">
        <authorList>
            <person name="Varghese N."/>
            <person name="Submissions S."/>
        </authorList>
    </citation>
    <scope>NUCLEOTIDE SEQUENCE [LARGE SCALE GENOMIC DNA]</scope>
    <source>
        <strain evidence="3">DSM 21743</strain>
    </source>
</reference>
<evidence type="ECO:0000313" key="3">
    <source>
        <dbReference type="Proteomes" id="UP000198825"/>
    </source>
</evidence>
<proteinExistence type="predicted"/>
<dbReference type="SUPFAM" id="SSF48150">
    <property type="entry name" value="DNA-glycosylase"/>
    <property type="match status" value="1"/>
</dbReference>
<dbReference type="Proteomes" id="UP000198825">
    <property type="component" value="Chromosome I"/>
</dbReference>
<dbReference type="GO" id="GO:0008725">
    <property type="term" value="F:DNA-3-methyladenine glycosylase activity"/>
    <property type="evidence" value="ECO:0007669"/>
    <property type="project" value="InterPro"/>
</dbReference>
<dbReference type="Gene3D" id="1.10.340.30">
    <property type="entry name" value="Hypothetical protein, domain 2"/>
    <property type="match status" value="1"/>
</dbReference>
<feature type="binding site" evidence="1">
    <location>
        <position position="179"/>
    </location>
    <ligand>
        <name>Zn(2+)</name>
        <dbReference type="ChEBI" id="CHEBI:29105"/>
    </ligand>
</feature>
<dbReference type="InterPro" id="IPR005019">
    <property type="entry name" value="Adenine_glyco"/>
</dbReference>
<gene>
    <name evidence="2" type="ORF">SAMN04488544_2686</name>
</gene>
<name>A0A1H2MTF2_9ACTN</name>
<organism evidence="2 3">
    <name type="scientific">Microlunatus sagamiharensis</name>
    <dbReference type="NCBI Taxonomy" id="546874"/>
    <lineage>
        <taxon>Bacteria</taxon>
        <taxon>Bacillati</taxon>
        <taxon>Actinomycetota</taxon>
        <taxon>Actinomycetes</taxon>
        <taxon>Propionibacteriales</taxon>
        <taxon>Propionibacteriaceae</taxon>
        <taxon>Microlunatus</taxon>
    </lineage>
</organism>
<dbReference type="PANTHER" id="PTHR30037">
    <property type="entry name" value="DNA-3-METHYLADENINE GLYCOSYLASE 1"/>
    <property type="match status" value="1"/>
</dbReference>
<dbReference type="GO" id="GO:0006284">
    <property type="term" value="P:base-excision repair"/>
    <property type="evidence" value="ECO:0007669"/>
    <property type="project" value="InterPro"/>
</dbReference>
<protein>
    <submittedName>
        <fullName evidence="2">DNA-3-methyladenine glycosylase I</fullName>
    </submittedName>
</protein>
<dbReference type="PANTHER" id="PTHR30037:SF4">
    <property type="entry name" value="DNA-3-METHYLADENINE GLYCOSYLASE I"/>
    <property type="match status" value="1"/>
</dbReference>
<keyword evidence="3" id="KW-1185">Reference proteome</keyword>
<keyword evidence="1" id="KW-0479">Metal-binding</keyword>
<dbReference type="OrthoDB" id="9807664at2"/>
<dbReference type="STRING" id="546874.SAMN04488544_2686"/>
<dbReference type="InterPro" id="IPR052891">
    <property type="entry name" value="DNA-3mA_glycosylase"/>
</dbReference>
<accession>A0A1H2MTF2</accession>
<dbReference type="AlphaFoldDB" id="A0A1H2MTF2"/>
<feature type="binding site" evidence="1">
    <location>
        <position position="183"/>
    </location>
    <ligand>
        <name>Zn(2+)</name>
        <dbReference type="ChEBI" id="CHEBI:29105"/>
    </ligand>
</feature>
<dbReference type="GO" id="GO:0046872">
    <property type="term" value="F:metal ion binding"/>
    <property type="evidence" value="ECO:0007669"/>
    <property type="project" value="UniProtKB-KW"/>
</dbReference>
<feature type="binding site" evidence="1">
    <location>
        <position position="15"/>
    </location>
    <ligand>
        <name>Zn(2+)</name>
        <dbReference type="ChEBI" id="CHEBI:29105"/>
    </ligand>
</feature>
<dbReference type="EMBL" id="LT629799">
    <property type="protein sequence ID" value="SDU96509.1"/>
    <property type="molecule type" value="Genomic_DNA"/>
</dbReference>
<sequence length="210" mass="22792">MSTEVVHGPDGLVRCPWSLSAPEYVAYHDTEWGWPVDSVAGLYERLTLEAFQSGLAWITILRKREGFRAAFAGFDPEVVAGFGEDDRVRLLADAGIVRNVAKVDAAIANARVVAVLGERFVDLVWSFRTPSPRPRPGELRAVTPESTALAKALKAEGIRFVGPTTAYALMQATGLVDDHRSDCEVPDRDALRAAVDAAAARRAPEPHRTG</sequence>
<keyword evidence="1" id="KW-0862">Zinc</keyword>